<evidence type="ECO:0000313" key="3">
    <source>
        <dbReference type="EMBL" id="CAK8678312.1"/>
    </source>
</evidence>
<feature type="repeat" description="ANK" evidence="1">
    <location>
        <begin position="219"/>
        <end position="251"/>
    </location>
</feature>
<comment type="caution">
    <text evidence="3">The sequence shown here is derived from an EMBL/GenBank/DDBJ whole genome shotgun (WGS) entry which is preliminary data.</text>
</comment>
<feature type="compositionally biased region" description="Basic residues" evidence="2">
    <location>
        <begin position="666"/>
        <end position="675"/>
    </location>
</feature>
<evidence type="ECO:0000256" key="2">
    <source>
        <dbReference type="SAM" id="MobiDB-lite"/>
    </source>
</evidence>
<dbReference type="Pfam" id="PF12796">
    <property type="entry name" value="Ank_2"/>
    <property type="match status" value="4"/>
</dbReference>
<reference evidence="3 4" key="1">
    <citation type="submission" date="2024-02" db="EMBL/GenBank/DDBJ databases">
        <authorList>
            <person name="Daric V."/>
            <person name="Darras S."/>
        </authorList>
    </citation>
    <scope>NUCLEOTIDE SEQUENCE [LARGE SCALE GENOMIC DNA]</scope>
</reference>
<gene>
    <name evidence="3" type="ORF">CVLEPA_LOCUS8239</name>
</gene>
<evidence type="ECO:0000256" key="1">
    <source>
        <dbReference type="PROSITE-ProRule" id="PRU00023"/>
    </source>
</evidence>
<dbReference type="InterPro" id="IPR002110">
    <property type="entry name" value="Ankyrin_rpt"/>
</dbReference>
<dbReference type="Gene3D" id="1.10.238.10">
    <property type="entry name" value="EF-hand"/>
    <property type="match status" value="1"/>
</dbReference>
<feature type="repeat" description="ANK" evidence="1">
    <location>
        <begin position="81"/>
        <end position="113"/>
    </location>
</feature>
<keyword evidence="1" id="KW-0040">ANK repeat</keyword>
<dbReference type="SUPFAM" id="SSF47473">
    <property type="entry name" value="EF-hand"/>
    <property type="match status" value="1"/>
</dbReference>
<evidence type="ECO:0000313" key="4">
    <source>
        <dbReference type="Proteomes" id="UP001642483"/>
    </source>
</evidence>
<dbReference type="InterPro" id="IPR036770">
    <property type="entry name" value="Ankyrin_rpt-contain_sf"/>
</dbReference>
<feature type="repeat" description="ANK" evidence="1">
    <location>
        <begin position="569"/>
        <end position="601"/>
    </location>
</feature>
<dbReference type="PANTHER" id="PTHR24127">
    <property type="entry name" value="ANKYRIN REPEAT AND EF-HAND DOMAIN-CONTAINING PROTEIN 1"/>
    <property type="match status" value="1"/>
</dbReference>
<dbReference type="PROSITE" id="PS50088">
    <property type="entry name" value="ANK_REPEAT"/>
    <property type="match status" value="8"/>
</dbReference>
<feature type="region of interest" description="Disordered" evidence="2">
    <location>
        <begin position="426"/>
        <end position="465"/>
    </location>
</feature>
<dbReference type="SMART" id="SM00248">
    <property type="entry name" value="ANK"/>
    <property type="match status" value="10"/>
</dbReference>
<dbReference type="PROSITE" id="PS50297">
    <property type="entry name" value="ANK_REP_REGION"/>
    <property type="match status" value="6"/>
</dbReference>
<feature type="compositionally biased region" description="Basic residues" evidence="2">
    <location>
        <begin position="426"/>
        <end position="443"/>
    </location>
</feature>
<dbReference type="Pfam" id="PF13606">
    <property type="entry name" value="Ank_3"/>
    <property type="match status" value="1"/>
</dbReference>
<dbReference type="SUPFAM" id="SSF48403">
    <property type="entry name" value="Ankyrin repeat"/>
    <property type="match status" value="2"/>
</dbReference>
<dbReference type="Gene3D" id="1.25.40.20">
    <property type="entry name" value="Ankyrin repeat-containing domain"/>
    <property type="match status" value="3"/>
</dbReference>
<sequence>MAVTAESRLEILQVYKLLQSVRQEDTYQVNKLCLQGIPMLINYRDPRDGECALHLAAQSNNDKMIKFLLKLGAFPNVQDFKGRTPVMKAADYGHDKTVELLAKAGADLRVKDSEERDVLYYCFSASTKRHRRCLDIVLAHGADVNNTAESAKPVLVTACEQSLENETMCLMLLEKGAKADAVNKITGRSALSEACSSGSISVVRALLQNGANPNIMDKRKLVPLHFASQMGSLDAVKSLVAYGADANCSEMDGNNALHFAAEGGFGMICKYLGQRGCNSKQKNNDGFTPRLLAKEKSHKEAGKELRKAEKVFAKYSKPGMKNPNNPALVNLYDWSCERADLIKETLMKVVMTKDEDSDLKGNYVDRQDFDNVMKQLGAPIEDDIRKRLYEVHDKDRKGVLEVDEFLSGKKYISKTYLMSAFEGKKKKGKKGKKGGKKGKRGKLKIPMPICTDKEGPRRPDGGPPHRYVEKQVLWTDTSRFNRDKPPKHPLQDDSAWYLQQPEKQYMNITEAAKIGDIESLKRAFETGTEIDTRDKYFKTPLMAASAEGNLELTKFLLSLGASVEARDNFKWTPLHHACHSGQLDVVQALLYAGADGNAVTWNSATPLMRAIESCKPDVVKFLLDCNVNVTIMNRKEKTAVDVARDWANGEVYRMVKEKYDAAPKPKKDKKGKGKKGPTANKPLTIPPIPQGHMTAPSTAVLDKTESPHKGQGDSPKQSEVQLLAANIFSQIMQINPSSIPQTPVVRDTRKITDTPRVKNAVLFAADCLSSGALPNEEITYSPRNTWTDQPTTQNLLGAQQQKRERFGYEVDFETFEMPLKQNIDIKIKEFQAQT</sequence>
<accession>A0ABP0FF58</accession>
<feature type="repeat" description="ANK" evidence="1">
    <location>
        <begin position="48"/>
        <end position="80"/>
    </location>
</feature>
<feature type="repeat" description="ANK" evidence="1">
    <location>
        <begin position="186"/>
        <end position="218"/>
    </location>
</feature>
<feature type="repeat" description="ANK" evidence="1">
    <location>
        <begin position="602"/>
        <end position="634"/>
    </location>
</feature>
<dbReference type="PANTHER" id="PTHR24127:SF1">
    <property type="entry name" value="ANKYRIN REPEAT AND EF-HAND DOMAIN-CONTAINING PROTEIN 1"/>
    <property type="match status" value="1"/>
</dbReference>
<proteinExistence type="predicted"/>
<feature type="repeat" description="ANK" evidence="1">
    <location>
        <begin position="252"/>
        <end position="284"/>
    </location>
</feature>
<feature type="compositionally biased region" description="Basic and acidic residues" evidence="2">
    <location>
        <begin position="451"/>
        <end position="460"/>
    </location>
</feature>
<organism evidence="3 4">
    <name type="scientific">Clavelina lepadiformis</name>
    <name type="common">Light-bulb sea squirt</name>
    <name type="synonym">Ascidia lepadiformis</name>
    <dbReference type="NCBI Taxonomy" id="159417"/>
    <lineage>
        <taxon>Eukaryota</taxon>
        <taxon>Metazoa</taxon>
        <taxon>Chordata</taxon>
        <taxon>Tunicata</taxon>
        <taxon>Ascidiacea</taxon>
        <taxon>Aplousobranchia</taxon>
        <taxon>Clavelinidae</taxon>
        <taxon>Clavelina</taxon>
    </lineage>
</organism>
<evidence type="ECO:0008006" key="5">
    <source>
        <dbReference type="Google" id="ProtNLM"/>
    </source>
</evidence>
<protein>
    <recommendedName>
        <fullName evidence="5">Ankyrin repeat and EF-hand domain-containing protein 1</fullName>
    </recommendedName>
</protein>
<name>A0ABP0FF58_CLALP</name>
<keyword evidence="4" id="KW-1185">Reference proteome</keyword>
<feature type="region of interest" description="Disordered" evidence="2">
    <location>
        <begin position="660"/>
        <end position="695"/>
    </location>
</feature>
<dbReference type="EMBL" id="CAWYQH010000046">
    <property type="protein sequence ID" value="CAK8678312.1"/>
    <property type="molecule type" value="Genomic_DNA"/>
</dbReference>
<dbReference type="InterPro" id="IPR011992">
    <property type="entry name" value="EF-hand-dom_pair"/>
</dbReference>
<dbReference type="InterPro" id="IPR052801">
    <property type="entry name" value="Ankyrin-EF-hand"/>
</dbReference>
<feature type="repeat" description="ANK" evidence="1">
    <location>
        <begin position="536"/>
        <end position="568"/>
    </location>
</feature>
<dbReference type="Proteomes" id="UP001642483">
    <property type="component" value="Unassembled WGS sequence"/>
</dbReference>